<dbReference type="Pfam" id="PF01724">
    <property type="entry name" value="DUF29"/>
    <property type="match status" value="1"/>
</dbReference>
<proteinExistence type="predicted"/>
<gene>
    <name evidence="1" type="ORF">HND93_05025</name>
</gene>
<organism evidence="1 2">
    <name type="scientific">Azospirillum oleiclasticum</name>
    <dbReference type="NCBI Taxonomy" id="2735135"/>
    <lineage>
        <taxon>Bacteria</taxon>
        <taxon>Pseudomonadati</taxon>
        <taxon>Pseudomonadota</taxon>
        <taxon>Alphaproteobacteria</taxon>
        <taxon>Rhodospirillales</taxon>
        <taxon>Azospirillaceae</taxon>
        <taxon>Azospirillum</taxon>
    </lineage>
</organism>
<keyword evidence="2" id="KW-1185">Reference proteome</keyword>
<accession>A0ABX2T417</accession>
<protein>
    <submittedName>
        <fullName evidence="1">DUF29 domain-containing protein</fullName>
    </submittedName>
</protein>
<name>A0ABX2T417_9PROT</name>
<comment type="caution">
    <text evidence="1">The sequence shown here is derived from an EMBL/GenBank/DDBJ whole genome shotgun (WGS) entry which is preliminary data.</text>
</comment>
<dbReference type="EMBL" id="JABFDB010000001">
    <property type="protein sequence ID" value="NYZ19065.1"/>
    <property type="molecule type" value="Genomic_DNA"/>
</dbReference>
<evidence type="ECO:0000313" key="1">
    <source>
        <dbReference type="EMBL" id="NYZ19065.1"/>
    </source>
</evidence>
<reference evidence="1 2" key="1">
    <citation type="submission" date="2020-05" db="EMBL/GenBank/DDBJ databases">
        <title>Azospirillum oleiclasticum sp. nov, a nitrogen-fixing and heavy crude oil-emulsifying bacterium isolated from the crude oil of Yumen Oilfield.</title>
        <authorList>
            <person name="Wu D."/>
            <person name="Cai M."/>
            <person name="Zhang X."/>
        </authorList>
    </citation>
    <scope>NUCLEOTIDE SEQUENCE [LARGE SCALE GENOMIC DNA]</scope>
    <source>
        <strain evidence="1 2">ROY-1-1-2</strain>
    </source>
</reference>
<dbReference type="RefSeq" id="WP_180280746.1">
    <property type="nucleotide sequence ID" value="NZ_JABFDB010000001.1"/>
</dbReference>
<dbReference type="InterPro" id="IPR002636">
    <property type="entry name" value="DUF29"/>
</dbReference>
<dbReference type="Proteomes" id="UP000584642">
    <property type="component" value="Unassembled WGS sequence"/>
</dbReference>
<evidence type="ECO:0000313" key="2">
    <source>
        <dbReference type="Proteomes" id="UP000584642"/>
    </source>
</evidence>
<sequence>MDRQDADYEQDFYAWTQAQAAAIRRAGASRVNADIDWENVAEEIESLGRSDVRSVRSHLETIIEHLLKLMVSPATDPRRGWRRSVGNARIDIETYLTRSLRNDIEPVVGDIYRTTRRRAARGLIDDELSIGDLPEQCPWTLDQLLDEEFWPENRHGLV</sequence>
<dbReference type="Gene3D" id="1.20.1220.20">
    <property type="entry name" value="Uncharcterised protein PF01724"/>
    <property type="match status" value="1"/>
</dbReference>
<dbReference type="PANTHER" id="PTHR34235">
    <property type="entry name" value="SLR1203 PROTEIN-RELATED"/>
    <property type="match status" value="1"/>
</dbReference>